<dbReference type="CDD" id="cd01448">
    <property type="entry name" value="TST_Repeat_1"/>
    <property type="match status" value="1"/>
</dbReference>
<accession>A0A1I3XT38</accession>
<feature type="domain" description="Rhodanese" evidence="3">
    <location>
        <begin position="15"/>
        <end position="137"/>
    </location>
</feature>
<dbReference type="EMBL" id="FOSR01000001">
    <property type="protein sequence ID" value="SFK22705.1"/>
    <property type="molecule type" value="Genomic_DNA"/>
</dbReference>
<dbReference type="Pfam" id="PF00581">
    <property type="entry name" value="Rhodanese"/>
    <property type="match status" value="2"/>
</dbReference>
<dbReference type="PANTHER" id="PTHR11364">
    <property type="entry name" value="THIOSULFATE SULFERTANSFERASE"/>
    <property type="match status" value="1"/>
</dbReference>
<evidence type="ECO:0000256" key="1">
    <source>
        <dbReference type="ARBA" id="ARBA00022679"/>
    </source>
</evidence>
<dbReference type="PANTHER" id="PTHR11364:SF27">
    <property type="entry name" value="SULFURTRANSFERASE"/>
    <property type="match status" value="1"/>
</dbReference>
<dbReference type="RefSeq" id="WP_092700448.1">
    <property type="nucleotide sequence ID" value="NZ_FOSR01000001.1"/>
</dbReference>
<keyword evidence="1 4" id="KW-0808">Transferase</keyword>
<dbReference type="PROSITE" id="PS50206">
    <property type="entry name" value="RHODANESE_3"/>
    <property type="match status" value="2"/>
</dbReference>
<proteinExistence type="predicted"/>
<dbReference type="InterPro" id="IPR036873">
    <property type="entry name" value="Rhodanese-like_dom_sf"/>
</dbReference>
<reference evidence="5" key="1">
    <citation type="submission" date="2016-10" db="EMBL/GenBank/DDBJ databases">
        <authorList>
            <person name="Varghese N."/>
            <person name="Submissions S."/>
        </authorList>
    </citation>
    <scope>NUCLEOTIDE SEQUENCE [LARGE SCALE GENOMIC DNA]</scope>
    <source>
        <strain evidence="5">MO64</strain>
    </source>
</reference>
<evidence type="ECO:0000313" key="5">
    <source>
        <dbReference type="Proteomes" id="UP000198725"/>
    </source>
</evidence>
<organism evidence="4 5">
    <name type="scientific">Rhodanobacter glycinis</name>
    <dbReference type="NCBI Taxonomy" id="582702"/>
    <lineage>
        <taxon>Bacteria</taxon>
        <taxon>Pseudomonadati</taxon>
        <taxon>Pseudomonadota</taxon>
        <taxon>Gammaproteobacteria</taxon>
        <taxon>Lysobacterales</taxon>
        <taxon>Rhodanobacteraceae</taxon>
        <taxon>Rhodanobacter</taxon>
    </lineage>
</organism>
<keyword evidence="5" id="KW-1185">Reference proteome</keyword>
<feature type="domain" description="Rhodanese" evidence="3">
    <location>
        <begin position="165"/>
        <end position="278"/>
    </location>
</feature>
<gene>
    <name evidence="4" type="ORF">SAMN05192579_101144</name>
</gene>
<dbReference type="GO" id="GO:0004792">
    <property type="term" value="F:thiosulfate-cyanide sulfurtransferase activity"/>
    <property type="evidence" value="ECO:0007669"/>
    <property type="project" value="TreeGrafter"/>
</dbReference>
<dbReference type="Proteomes" id="UP000198725">
    <property type="component" value="Unassembled WGS sequence"/>
</dbReference>
<keyword evidence="4" id="KW-0670">Pyruvate</keyword>
<keyword evidence="2" id="KW-0677">Repeat</keyword>
<evidence type="ECO:0000259" key="3">
    <source>
        <dbReference type="PROSITE" id="PS50206"/>
    </source>
</evidence>
<dbReference type="SUPFAM" id="SSF52821">
    <property type="entry name" value="Rhodanese/Cell cycle control phosphatase"/>
    <property type="match status" value="2"/>
</dbReference>
<dbReference type="SMART" id="SM00450">
    <property type="entry name" value="RHOD"/>
    <property type="match status" value="2"/>
</dbReference>
<name>A0A1I3XT38_9GAMM</name>
<sequence length="280" mass="29917">MKTTLISVAELAALPPSDVLVVDCRHVMADTTQAERDYRAGHIPGAVFADLDRDLSDLSRRSEGLGRHPLPSESAFTDLLGRWGWLPGLQVVAYDAANGAMAASRLWWLLRLAGEHAVAVLDGGLAAWQSAGLPMEAGATERTPTQVVVHFDPDQVILDHDAVVGQSQQVVLDARAAPRYRGDVEPLDRVGGHIPGALNRPFADNLDADGRFRPAAELKNEFLALIGTHAPEQVVHSCGSGVTACHNLLAMEYAGLNGSKLYAPSWSGWVSDPSRPVAKG</sequence>
<evidence type="ECO:0000313" key="4">
    <source>
        <dbReference type="EMBL" id="SFK22705.1"/>
    </source>
</evidence>
<dbReference type="InterPro" id="IPR001763">
    <property type="entry name" value="Rhodanese-like_dom"/>
</dbReference>
<dbReference type="CDD" id="cd01449">
    <property type="entry name" value="TST_Repeat_2"/>
    <property type="match status" value="1"/>
</dbReference>
<protein>
    <submittedName>
        <fullName evidence="4">Thiosulfate/3-mercaptopyruvate sulfurtransferase</fullName>
    </submittedName>
</protein>
<dbReference type="Gene3D" id="3.40.250.10">
    <property type="entry name" value="Rhodanese-like domain"/>
    <property type="match status" value="2"/>
</dbReference>
<dbReference type="AlphaFoldDB" id="A0A1I3XT38"/>
<dbReference type="InterPro" id="IPR045078">
    <property type="entry name" value="TST/MPST-like"/>
</dbReference>
<evidence type="ECO:0000256" key="2">
    <source>
        <dbReference type="ARBA" id="ARBA00022737"/>
    </source>
</evidence>